<dbReference type="InterPro" id="IPR002126">
    <property type="entry name" value="Cadherin-like_dom"/>
</dbReference>
<gene>
    <name evidence="10" type="primary">FGFR3</name>
    <name evidence="10" type="ORF">BLAG_LOCUS19144</name>
</gene>
<dbReference type="InterPro" id="IPR017441">
    <property type="entry name" value="Protein_kinase_ATP_BS"/>
</dbReference>
<dbReference type="Gene3D" id="3.30.200.20">
    <property type="entry name" value="Phosphorylase Kinase, domain 1"/>
    <property type="match status" value="1"/>
</dbReference>
<dbReference type="PROSITE" id="PS50011">
    <property type="entry name" value="PROTEIN_KINASE_DOM"/>
    <property type="match status" value="1"/>
</dbReference>
<dbReference type="Gene3D" id="1.10.510.10">
    <property type="entry name" value="Transferase(Phosphotransferase) domain 1"/>
    <property type="match status" value="1"/>
</dbReference>
<dbReference type="PROSITE" id="PS50268">
    <property type="entry name" value="CADHERIN_2"/>
    <property type="match status" value="1"/>
</dbReference>
<dbReference type="CDD" id="cd00192">
    <property type="entry name" value="PTKc"/>
    <property type="match status" value="1"/>
</dbReference>
<keyword evidence="11" id="KW-1185">Reference proteome</keyword>
<evidence type="ECO:0000256" key="6">
    <source>
        <dbReference type="PROSITE-ProRule" id="PRU10141"/>
    </source>
</evidence>
<feature type="chain" id="PRO_5035477485" evidence="7">
    <location>
        <begin position="21"/>
        <end position="467"/>
    </location>
</feature>
<dbReference type="InterPro" id="IPR020635">
    <property type="entry name" value="Tyr_kinase_cat_dom"/>
</dbReference>
<evidence type="ECO:0000256" key="4">
    <source>
        <dbReference type="ARBA" id="ARBA00051243"/>
    </source>
</evidence>
<dbReference type="InterPro" id="IPR050122">
    <property type="entry name" value="RTK"/>
</dbReference>
<keyword evidence="2 6" id="KW-0067">ATP-binding</keyword>
<dbReference type="GO" id="GO:0004714">
    <property type="term" value="F:transmembrane receptor protein tyrosine kinase activity"/>
    <property type="evidence" value="ECO:0007669"/>
    <property type="project" value="UniProtKB-EC"/>
</dbReference>
<evidence type="ECO:0000256" key="7">
    <source>
        <dbReference type="SAM" id="SignalP"/>
    </source>
</evidence>
<keyword evidence="6" id="KW-0547">Nucleotide-binding</keyword>
<organism evidence="10 11">
    <name type="scientific">Branchiostoma lanceolatum</name>
    <name type="common">Common lancelet</name>
    <name type="synonym">Amphioxus lanceolatum</name>
    <dbReference type="NCBI Taxonomy" id="7740"/>
    <lineage>
        <taxon>Eukaryota</taxon>
        <taxon>Metazoa</taxon>
        <taxon>Chordata</taxon>
        <taxon>Cephalochordata</taxon>
        <taxon>Leptocardii</taxon>
        <taxon>Amphioxiformes</taxon>
        <taxon>Branchiostomatidae</taxon>
        <taxon>Branchiostoma</taxon>
    </lineage>
</organism>
<dbReference type="InterPro" id="IPR008266">
    <property type="entry name" value="Tyr_kinase_AS"/>
</dbReference>
<keyword evidence="3" id="KW-0829">Tyrosine-protein kinase</keyword>
<dbReference type="GO" id="GO:0005524">
    <property type="term" value="F:ATP binding"/>
    <property type="evidence" value="ECO:0007669"/>
    <property type="project" value="UniProtKB-UniRule"/>
</dbReference>
<name>A0A8J9ZWR2_BRALA</name>
<feature type="binding site" evidence="6">
    <location>
        <position position="209"/>
    </location>
    <ligand>
        <name>ATP</name>
        <dbReference type="ChEBI" id="CHEBI:30616"/>
    </ligand>
</feature>
<comment type="subcellular location">
    <subcellularLocation>
        <location evidence="1">Membrane</location>
        <topology evidence="1">Single-pass type I membrane protein</topology>
    </subcellularLocation>
</comment>
<sequence length="467" mass="52986">MLIDIIIWLTLGRLVLSVSGLPSVWESTSSGYNSSAQKFNLSTPENVPVGTVVANITSVLPSKGNRISFQIVDGDPYGRFSINHEGSQGVLRVANPLDFRVRPSQTSMAVQLKLVSRTSPEGAFRHLRENHLILPEWLHDRQQEEGIPLQELMAQDEEEEEVAANSRLPWERREEHLKVMKMIGQGTFGHVVLAQLRTPGKEPVLVAAKSISLAHECGDGSERCYRDFYREVDSLISLHDQSEHREGDDQRVHPNIVQLHGIITQSRPRRILLEYAPRGDLLRFLRGSRQDPDTRLSDLLRFAVHVSRALQELETLKIVHRDVAARNVLITEDGVAKLADFGLARDVYATTVYVHTTHLGQDDLLPLKWMALESLRDGVFTSQSDVWSFGVLLWEIATFGEEPRYPRVYRPDCGQLVRLLKRGTRLEKPEECPVSLYRLMCQCWAGDPEDRPDAVQLEPRLEESMDE</sequence>
<proteinExistence type="predicted"/>
<dbReference type="Pfam" id="PF07714">
    <property type="entry name" value="PK_Tyr_Ser-Thr"/>
    <property type="match status" value="1"/>
</dbReference>
<dbReference type="PANTHER" id="PTHR24416:SF617">
    <property type="entry name" value="RET ONCOGENE, ISOFORM A"/>
    <property type="match status" value="1"/>
</dbReference>
<dbReference type="InterPro" id="IPR011009">
    <property type="entry name" value="Kinase-like_dom_sf"/>
</dbReference>
<dbReference type="OrthoDB" id="4062651at2759"/>
<evidence type="ECO:0000259" key="9">
    <source>
        <dbReference type="PROSITE" id="PS50268"/>
    </source>
</evidence>
<dbReference type="Proteomes" id="UP000838412">
    <property type="component" value="Chromosome 5"/>
</dbReference>
<dbReference type="Gene3D" id="2.60.40.60">
    <property type="entry name" value="Cadherins"/>
    <property type="match status" value="1"/>
</dbReference>
<dbReference type="GO" id="GO:0007156">
    <property type="term" value="P:homophilic cell adhesion via plasma membrane adhesion molecules"/>
    <property type="evidence" value="ECO:0007669"/>
    <property type="project" value="InterPro"/>
</dbReference>
<dbReference type="PANTHER" id="PTHR24416">
    <property type="entry name" value="TYROSINE-PROTEIN KINASE RECEPTOR"/>
    <property type="match status" value="1"/>
</dbReference>
<feature type="domain" description="Protein kinase" evidence="8">
    <location>
        <begin position="177"/>
        <end position="461"/>
    </location>
</feature>
<evidence type="ECO:0000256" key="5">
    <source>
        <dbReference type="PROSITE-ProRule" id="PRU00043"/>
    </source>
</evidence>
<dbReference type="PRINTS" id="PR00109">
    <property type="entry name" value="TYRKINASE"/>
</dbReference>
<dbReference type="SMART" id="SM00219">
    <property type="entry name" value="TyrKc"/>
    <property type="match status" value="1"/>
</dbReference>
<dbReference type="AlphaFoldDB" id="A0A8J9ZWR2"/>
<dbReference type="SUPFAM" id="SSF49313">
    <property type="entry name" value="Cadherin-like"/>
    <property type="match status" value="1"/>
</dbReference>
<dbReference type="FunFam" id="1.10.510.10:FF:000712">
    <property type="entry name" value="Uncharacterized protein"/>
    <property type="match status" value="1"/>
</dbReference>
<evidence type="ECO:0000256" key="2">
    <source>
        <dbReference type="ARBA" id="ARBA00022840"/>
    </source>
</evidence>
<feature type="domain" description="Cadherin" evidence="9">
    <location>
        <begin position="35"/>
        <end position="112"/>
    </location>
</feature>
<evidence type="ECO:0000313" key="11">
    <source>
        <dbReference type="Proteomes" id="UP000838412"/>
    </source>
</evidence>
<dbReference type="GO" id="GO:0005509">
    <property type="term" value="F:calcium ion binding"/>
    <property type="evidence" value="ECO:0007669"/>
    <property type="project" value="UniProtKB-UniRule"/>
</dbReference>
<keyword evidence="3" id="KW-0418">Kinase</keyword>
<reference evidence="10" key="1">
    <citation type="submission" date="2022-01" db="EMBL/GenBank/DDBJ databases">
        <authorList>
            <person name="Braso-Vives M."/>
        </authorList>
    </citation>
    <scope>NUCLEOTIDE SEQUENCE</scope>
</reference>
<dbReference type="EMBL" id="OV696690">
    <property type="protein sequence ID" value="CAH1265024.1"/>
    <property type="molecule type" value="Genomic_DNA"/>
</dbReference>
<dbReference type="GO" id="GO:0043235">
    <property type="term" value="C:receptor complex"/>
    <property type="evidence" value="ECO:0007669"/>
    <property type="project" value="TreeGrafter"/>
</dbReference>
<dbReference type="CDD" id="cd11304">
    <property type="entry name" value="Cadherin_repeat"/>
    <property type="match status" value="1"/>
</dbReference>
<dbReference type="InterPro" id="IPR001245">
    <property type="entry name" value="Ser-Thr/Tyr_kinase_cat_dom"/>
</dbReference>
<accession>A0A8J9ZWR2</accession>
<evidence type="ECO:0000256" key="1">
    <source>
        <dbReference type="ARBA" id="ARBA00004479"/>
    </source>
</evidence>
<keyword evidence="7" id="KW-0732">Signal</keyword>
<comment type="catalytic activity">
    <reaction evidence="4">
        <text>L-tyrosyl-[protein] + ATP = O-phospho-L-tyrosyl-[protein] + ADP + H(+)</text>
        <dbReference type="Rhea" id="RHEA:10596"/>
        <dbReference type="Rhea" id="RHEA-COMP:10136"/>
        <dbReference type="Rhea" id="RHEA-COMP:20101"/>
        <dbReference type="ChEBI" id="CHEBI:15378"/>
        <dbReference type="ChEBI" id="CHEBI:30616"/>
        <dbReference type="ChEBI" id="CHEBI:46858"/>
        <dbReference type="ChEBI" id="CHEBI:61978"/>
        <dbReference type="ChEBI" id="CHEBI:456216"/>
        <dbReference type="EC" id="2.7.10.1"/>
    </reaction>
</comment>
<protein>
    <submittedName>
        <fullName evidence="10">FGFR3 protein</fullName>
    </submittedName>
</protein>
<dbReference type="SUPFAM" id="SSF56112">
    <property type="entry name" value="Protein kinase-like (PK-like)"/>
    <property type="match status" value="1"/>
</dbReference>
<keyword evidence="3" id="KW-0808">Transferase</keyword>
<evidence type="ECO:0000259" key="8">
    <source>
        <dbReference type="PROSITE" id="PS50011"/>
    </source>
</evidence>
<evidence type="ECO:0000313" key="10">
    <source>
        <dbReference type="EMBL" id="CAH1265024.1"/>
    </source>
</evidence>
<dbReference type="InterPro" id="IPR015919">
    <property type="entry name" value="Cadherin-like_sf"/>
</dbReference>
<dbReference type="PROSITE" id="PS00109">
    <property type="entry name" value="PROTEIN_KINASE_TYR"/>
    <property type="match status" value="1"/>
</dbReference>
<keyword evidence="5" id="KW-0106">Calcium</keyword>
<dbReference type="PROSITE" id="PS00107">
    <property type="entry name" value="PROTEIN_KINASE_ATP"/>
    <property type="match status" value="1"/>
</dbReference>
<dbReference type="GO" id="GO:0005886">
    <property type="term" value="C:plasma membrane"/>
    <property type="evidence" value="ECO:0007669"/>
    <property type="project" value="TreeGrafter"/>
</dbReference>
<dbReference type="GO" id="GO:0007169">
    <property type="term" value="P:cell surface receptor protein tyrosine kinase signaling pathway"/>
    <property type="evidence" value="ECO:0007669"/>
    <property type="project" value="TreeGrafter"/>
</dbReference>
<dbReference type="SMR" id="A0A8J9ZWR2"/>
<evidence type="ECO:0000256" key="3">
    <source>
        <dbReference type="ARBA" id="ARBA00023137"/>
    </source>
</evidence>
<feature type="signal peptide" evidence="7">
    <location>
        <begin position="1"/>
        <end position="20"/>
    </location>
</feature>
<dbReference type="InterPro" id="IPR000719">
    <property type="entry name" value="Prot_kinase_dom"/>
</dbReference>